<evidence type="ECO:0000313" key="3">
    <source>
        <dbReference type="EMBL" id="MCR2747900.1"/>
    </source>
</evidence>
<dbReference type="CDD" id="cd00586">
    <property type="entry name" value="4HBT"/>
    <property type="match status" value="1"/>
</dbReference>
<dbReference type="RefSeq" id="WP_257513111.1">
    <property type="nucleotide sequence ID" value="NZ_JANKHG010000027.1"/>
</dbReference>
<accession>A0ABT1XKT5</accession>
<name>A0ABT1XKT5_9BURK</name>
<reference evidence="3" key="1">
    <citation type="submission" date="2022-07" db="EMBL/GenBank/DDBJ databases">
        <authorList>
            <person name="Xamxidin M."/>
        </authorList>
    </citation>
    <scope>NUCLEOTIDE SEQUENCE</scope>
    <source>
        <strain evidence="3">YS8-69</strain>
    </source>
</reference>
<dbReference type="PANTHER" id="PTHR31793">
    <property type="entry name" value="4-HYDROXYBENZOYL-COA THIOESTERASE FAMILY MEMBER"/>
    <property type="match status" value="1"/>
</dbReference>
<dbReference type="Pfam" id="PF13279">
    <property type="entry name" value="4HBT_2"/>
    <property type="match status" value="1"/>
</dbReference>
<proteinExistence type="inferred from homology"/>
<dbReference type="Proteomes" id="UP001165267">
    <property type="component" value="Unassembled WGS sequence"/>
</dbReference>
<evidence type="ECO:0000256" key="2">
    <source>
        <dbReference type="ARBA" id="ARBA00022801"/>
    </source>
</evidence>
<dbReference type="PANTHER" id="PTHR31793:SF27">
    <property type="entry name" value="NOVEL THIOESTERASE SUPERFAMILY DOMAIN AND SAPOSIN A-TYPE DOMAIN CONTAINING PROTEIN (0610012H03RIK)"/>
    <property type="match status" value="1"/>
</dbReference>
<evidence type="ECO:0000256" key="1">
    <source>
        <dbReference type="ARBA" id="ARBA00005953"/>
    </source>
</evidence>
<keyword evidence="2" id="KW-0378">Hydrolase</keyword>
<sequence length="145" mass="16246">MAEPFQFLFRVRYGECDAQGVVFNARYGDYVDLALTEYMRAAIGGYNELLHMGFETQVVRLLTEWKSPARFDEVLKTSVYPSHFGNTSFTLNFEFVNASTNVLVATSQATYVLVDVKEFTKQIIPAQLKSALQKGAVGKQINQAG</sequence>
<dbReference type="Gene3D" id="3.10.129.10">
    <property type="entry name" value="Hotdog Thioesterase"/>
    <property type="match status" value="1"/>
</dbReference>
<dbReference type="InterPro" id="IPR050563">
    <property type="entry name" value="4-hydroxybenzoyl-CoA_TE"/>
</dbReference>
<dbReference type="SUPFAM" id="SSF54637">
    <property type="entry name" value="Thioesterase/thiol ester dehydrase-isomerase"/>
    <property type="match status" value="1"/>
</dbReference>
<dbReference type="InterPro" id="IPR029069">
    <property type="entry name" value="HotDog_dom_sf"/>
</dbReference>
<protein>
    <submittedName>
        <fullName evidence="3">Acyl-CoA thioesterase</fullName>
    </submittedName>
</protein>
<keyword evidence="4" id="KW-1185">Reference proteome</keyword>
<organism evidence="3 4">
    <name type="scientific">Limnobacter parvus</name>
    <dbReference type="NCBI Taxonomy" id="2939690"/>
    <lineage>
        <taxon>Bacteria</taxon>
        <taxon>Pseudomonadati</taxon>
        <taxon>Pseudomonadota</taxon>
        <taxon>Betaproteobacteria</taxon>
        <taxon>Burkholderiales</taxon>
        <taxon>Burkholderiaceae</taxon>
        <taxon>Limnobacter</taxon>
    </lineage>
</organism>
<comment type="similarity">
    <text evidence="1">Belongs to the 4-hydroxybenzoyl-CoA thioesterase family.</text>
</comment>
<gene>
    <name evidence="3" type="ORF">NSP04_14710</name>
</gene>
<comment type="caution">
    <text evidence="3">The sequence shown here is derived from an EMBL/GenBank/DDBJ whole genome shotgun (WGS) entry which is preliminary data.</text>
</comment>
<dbReference type="EMBL" id="JANKHG010000027">
    <property type="protein sequence ID" value="MCR2747900.1"/>
    <property type="molecule type" value="Genomic_DNA"/>
</dbReference>
<evidence type="ECO:0000313" key="4">
    <source>
        <dbReference type="Proteomes" id="UP001165267"/>
    </source>
</evidence>